<reference evidence="1 2" key="1">
    <citation type="journal article" date="2019" name="Int. J. Syst. Evol. Microbiol.">
        <title>The Global Catalogue of Microorganisms (GCM) 10K type strain sequencing project: providing services to taxonomists for standard genome sequencing and annotation.</title>
        <authorList>
            <consortium name="The Broad Institute Genomics Platform"/>
            <consortium name="The Broad Institute Genome Sequencing Center for Infectious Disease"/>
            <person name="Wu L."/>
            <person name="Ma J."/>
        </authorList>
    </citation>
    <scope>NUCLEOTIDE SEQUENCE [LARGE SCALE GENOMIC DNA]</scope>
    <source>
        <strain evidence="1 2">JCM 16231</strain>
    </source>
</reference>
<gene>
    <name evidence="1" type="ORF">GCM10009433_02070</name>
</gene>
<sequence>MENYDTLSEAINDLKANGYTYDLNLMAHFVECDSPKVQWHPEDFKINKVFCFEGMSNPGDNSSLYAISSTHG</sequence>
<accession>A0ABN1K107</accession>
<dbReference type="Proteomes" id="UP001500185">
    <property type="component" value="Unassembled WGS sequence"/>
</dbReference>
<organism evidence="1 2">
    <name type="scientific">Psychroflexus lacisalsi</name>
    <dbReference type="NCBI Taxonomy" id="503928"/>
    <lineage>
        <taxon>Bacteria</taxon>
        <taxon>Pseudomonadati</taxon>
        <taxon>Bacteroidota</taxon>
        <taxon>Flavobacteriia</taxon>
        <taxon>Flavobacteriales</taxon>
        <taxon>Flavobacteriaceae</taxon>
        <taxon>Psychroflexus</taxon>
    </lineage>
</organism>
<proteinExistence type="predicted"/>
<evidence type="ECO:0008006" key="3">
    <source>
        <dbReference type="Google" id="ProtNLM"/>
    </source>
</evidence>
<keyword evidence="2" id="KW-1185">Reference proteome</keyword>
<comment type="caution">
    <text evidence="1">The sequence shown here is derived from an EMBL/GenBank/DDBJ whole genome shotgun (WGS) entry which is preliminary data.</text>
</comment>
<dbReference type="RefSeq" id="WP_003440262.1">
    <property type="nucleotide sequence ID" value="NZ_BAAAGG010000002.1"/>
</dbReference>
<protein>
    <recommendedName>
        <fullName evidence="3">Phosphoribosylpyrophosphate synthetase</fullName>
    </recommendedName>
</protein>
<name>A0ABN1K107_9FLAO</name>
<evidence type="ECO:0000313" key="2">
    <source>
        <dbReference type="Proteomes" id="UP001500185"/>
    </source>
</evidence>
<dbReference type="EMBL" id="BAAAGG010000002">
    <property type="protein sequence ID" value="GAA0751734.1"/>
    <property type="molecule type" value="Genomic_DNA"/>
</dbReference>
<evidence type="ECO:0000313" key="1">
    <source>
        <dbReference type="EMBL" id="GAA0751734.1"/>
    </source>
</evidence>